<evidence type="ECO:0000313" key="1">
    <source>
        <dbReference type="EMBL" id="MPC38179.1"/>
    </source>
</evidence>
<evidence type="ECO:0000313" key="2">
    <source>
        <dbReference type="Proteomes" id="UP000324222"/>
    </source>
</evidence>
<comment type="caution">
    <text evidence="1">The sequence shown here is derived from an EMBL/GenBank/DDBJ whole genome shotgun (WGS) entry which is preliminary data.</text>
</comment>
<accession>A0A5B7EYS6</accession>
<dbReference type="Proteomes" id="UP000324222">
    <property type="component" value="Unassembled WGS sequence"/>
</dbReference>
<dbReference type="EMBL" id="VSRR010004003">
    <property type="protein sequence ID" value="MPC38179.1"/>
    <property type="molecule type" value="Genomic_DNA"/>
</dbReference>
<dbReference type="AlphaFoldDB" id="A0A5B7EYS6"/>
<sequence length="84" mass="9700">MKLLSRTKNVLISLGKWRLKFQNIPMLEAAPAHVAKSWSVQEAMSAMEPHTFSICTNRWEDAETTGLSTSHRHPQLLINWRRSQ</sequence>
<organism evidence="1 2">
    <name type="scientific">Portunus trituberculatus</name>
    <name type="common">Swimming crab</name>
    <name type="synonym">Neptunus trituberculatus</name>
    <dbReference type="NCBI Taxonomy" id="210409"/>
    <lineage>
        <taxon>Eukaryota</taxon>
        <taxon>Metazoa</taxon>
        <taxon>Ecdysozoa</taxon>
        <taxon>Arthropoda</taxon>
        <taxon>Crustacea</taxon>
        <taxon>Multicrustacea</taxon>
        <taxon>Malacostraca</taxon>
        <taxon>Eumalacostraca</taxon>
        <taxon>Eucarida</taxon>
        <taxon>Decapoda</taxon>
        <taxon>Pleocyemata</taxon>
        <taxon>Brachyura</taxon>
        <taxon>Eubrachyura</taxon>
        <taxon>Portunoidea</taxon>
        <taxon>Portunidae</taxon>
        <taxon>Portuninae</taxon>
        <taxon>Portunus</taxon>
    </lineage>
</organism>
<protein>
    <submittedName>
        <fullName evidence="1">Uncharacterized protein</fullName>
    </submittedName>
</protein>
<proteinExistence type="predicted"/>
<name>A0A5B7EYS6_PORTR</name>
<keyword evidence="2" id="KW-1185">Reference proteome</keyword>
<gene>
    <name evidence="1" type="ORF">E2C01_031684</name>
</gene>
<reference evidence="1 2" key="1">
    <citation type="submission" date="2019-05" db="EMBL/GenBank/DDBJ databases">
        <title>Another draft genome of Portunus trituberculatus and its Hox gene families provides insights of decapod evolution.</title>
        <authorList>
            <person name="Jeong J.-H."/>
            <person name="Song I."/>
            <person name="Kim S."/>
            <person name="Choi T."/>
            <person name="Kim D."/>
            <person name="Ryu S."/>
            <person name="Kim W."/>
        </authorList>
    </citation>
    <scope>NUCLEOTIDE SEQUENCE [LARGE SCALE GENOMIC DNA]</scope>
    <source>
        <tissue evidence="1">Muscle</tissue>
    </source>
</reference>